<keyword evidence="6" id="KW-0732">Signal</keyword>
<dbReference type="SMART" id="SM01057">
    <property type="entry name" value="Carb_anhydrase"/>
    <property type="match status" value="2"/>
</dbReference>
<keyword evidence="3 6" id="KW-0479">Metal-binding</keyword>
<dbReference type="InterPro" id="IPR001148">
    <property type="entry name" value="CA_dom"/>
</dbReference>
<evidence type="ECO:0000256" key="1">
    <source>
        <dbReference type="ARBA" id="ARBA00001947"/>
    </source>
</evidence>
<gene>
    <name evidence="9" type="ORF">HYC85_006890</name>
</gene>
<keyword evidence="4 6" id="KW-0862">Zinc</keyword>
<accession>A0A7J7HPU9</accession>
<comment type="function">
    <text evidence="6">Reversible hydration of carbon dioxide.</text>
</comment>
<feature type="domain" description="Alpha-carbonic anhydrase" evidence="8">
    <location>
        <begin position="22"/>
        <end position="256"/>
    </location>
</feature>
<dbReference type="EC" id="4.2.1.1" evidence="2 6"/>
<comment type="cofactor">
    <cofactor evidence="1 6">
        <name>Zn(2+)</name>
        <dbReference type="ChEBI" id="CHEBI:29105"/>
    </cofactor>
</comment>
<evidence type="ECO:0000256" key="4">
    <source>
        <dbReference type="ARBA" id="ARBA00022833"/>
    </source>
</evidence>
<dbReference type="GO" id="GO:0004089">
    <property type="term" value="F:carbonate dehydratase activity"/>
    <property type="evidence" value="ECO:0007669"/>
    <property type="project" value="UniProtKB-UniRule"/>
</dbReference>
<dbReference type="PROSITE" id="PS00162">
    <property type="entry name" value="ALPHA_CA_1"/>
    <property type="match status" value="2"/>
</dbReference>
<dbReference type="CDD" id="cd03124">
    <property type="entry name" value="alpha_CA_prokaryotic_like"/>
    <property type="match status" value="2"/>
</dbReference>
<evidence type="ECO:0000313" key="9">
    <source>
        <dbReference type="EMBL" id="KAF5954034.1"/>
    </source>
</evidence>
<comment type="similarity">
    <text evidence="6">Belongs to the alpha-carbonic anhydrase family.</text>
</comment>
<feature type="transmembrane region" description="Helical" evidence="7">
    <location>
        <begin position="84"/>
        <end position="102"/>
    </location>
</feature>
<dbReference type="GO" id="GO:0008270">
    <property type="term" value="F:zinc ion binding"/>
    <property type="evidence" value="ECO:0007669"/>
    <property type="project" value="UniProtKB-UniRule"/>
</dbReference>
<reference evidence="10" key="1">
    <citation type="journal article" date="2020" name="Nat. Commun.">
        <title>Genome assembly of wild tea tree DASZ reveals pedigree and selection history of tea varieties.</title>
        <authorList>
            <person name="Zhang W."/>
            <person name="Zhang Y."/>
            <person name="Qiu H."/>
            <person name="Guo Y."/>
            <person name="Wan H."/>
            <person name="Zhang X."/>
            <person name="Scossa F."/>
            <person name="Alseekh S."/>
            <person name="Zhang Q."/>
            <person name="Wang P."/>
            <person name="Xu L."/>
            <person name="Schmidt M.H."/>
            <person name="Jia X."/>
            <person name="Li D."/>
            <person name="Zhu A."/>
            <person name="Guo F."/>
            <person name="Chen W."/>
            <person name="Ni D."/>
            <person name="Usadel B."/>
            <person name="Fernie A.R."/>
            <person name="Wen W."/>
        </authorList>
    </citation>
    <scope>NUCLEOTIDE SEQUENCE [LARGE SCALE GENOMIC DNA]</scope>
    <source>
        <strain evidence="10">cv. G240</strain>
    </source>
</reference>
<dbReference type="PROSITE" id="PS51144">
    <property type="entry name" value="ALPHA_CA_2"/>
    <property type="match status" value="2"/>
</dbReference>
<dbReference type="EMBL" id="JACBKZ010000003">
    <property type="protein sequence ID" value="KAF5954034.1"/>
    <property type="molecule type" value="Genomic_DNA"/>
</dbReference>
<evidence type="ECO:0000259" key="8">
    <source>
        <dbReference type="PROSITE" id="PS51144"/>
    </source>
</evidence>
<feature type="transmembrane region" description="Helical" evidence="7">
    <location>
        <begin position="273"/>
        <end position="295"/>
    </location>
</feature>
<keyword evidence="7" id="KW-0472">Membrane</keyword>
<dbReference type="Proteomes" id="UP000593564">
    <property type="component" value="Unassembled WGS sequence"/>
</dbReference>
<dbReference type="InterPro" id="IPR036398">
    <property type="entry name" value="CA_dom_sf"/>
</dbReference>
<keyword evidence="10" id="KW-1185">Reference proteome</keyword>
<dbReference type="PANTHER" id="PTHR18952:SF236">
    <property type="entry name" value="ALPHA CARBONIC ANHYDRASE 1, CHLOROPLASTIC"/>
    <property type="match status" value="1"/>
</dbReference>
<keyword evidence="5 6" id="KW-0456">Lyase</keyword>
<dbReference type="Pfam" id="PF00194">
    <property type="entry name" value="Carb_anhydrase"/>
    <property type="match status" value="2"/>
</dbReference>
<dbReference type="InterPro" id="IPR041891">
    <property type="entry name" value="Alpha_CA_prokaryot-like"/>
</dbReference>
<keyword evidence="7" id="KW-1133">Transmembrane helix</keyword>
<proteinExistence type="inferred from homology"/>
<feature type="transmembrane region" description="Helical" evidence="7">
    <location>
        <begin position="551"/>
        <end position="567"/>
    </location>
</feature>
<dbReference type="SUPFAM" id="SSF51069">
    <property type="entry name" value="Carbonic anhydrase"/>
    <property type="match status" value="2"/>
</dbReference>
<evidence type="ECO:0000256" key="7">
    <source>
        <dbReference type="SAM" id="Phobius"/>
    </source>
</evidence>
<dbReference type="PANTHER" id="PTHR18952">
    <property type="entry name" value="CARBONIC ANHYDRASE"/>
    <property type="match status" value="1"/>
</dbReference>
<dbReference type="InterPro" id="IPR018338">
    <property type="entry name" value="Carbonic_anhydrase_a-class_CS"/>
</dbReference>
<dbReference type="GO" id="GO:0006730">
    <property type="term" value="P:one-carbon metabolic process"/>
    <property type="evidence" value="ECO:0007669"/>
    <property type="project" value="TreeGrafter"/>
</dbReference>
<dbReference type="InterPro" id="IPR023561">
    <property type="entry name" value="Carbonic_anhydrase_a-class"/>
</dbReference>
<keyword evidence="7" id="KW-0812">Transmembrane</keyword>
<sequence>MAARFAFFVVASALLLELGTAPVFSYSGNTGPDKWGSLSPLYATCSNGKAQSPIDIVKNKVVRNKNLKPLRREYYPANATLVNHGYNVGLVFGNAGVLILNGKNYTLLQMHWHSPSEHKIHGVTFDVELHLVHMASDGSLAVIAILYKIGDADPIIAKIQSKLAELAKEVFTNQDQIAVGTYDTWKLRRNTRKYYRYVGSLTTPPCTENVIWHIFGKERSISKEQIEALKAPVKATCKKNSRPVQPLNGRQVELFDEKNIRKKEKRLGENQNYLQLPAMAARFAFFVIASVLLLLHCFAISTDLELEEHGTGPVFSYSGKTGPDNWGSLSPCYTTCSNGKVQSPIDIVKNKVVRNKNLKPLRREYYPVNATLVNHGYNVELKFGNAGVLILNGKNYILRQMHWHSPSEHKINGVTFDAELHLVHNASDGSFTVIAILYKIGDADPIIAKIQGKLAELGEEVFTDEDQIAVGTYDTWKLRRNTRKYYRYVGSLTTPPCTENVTWHIFGKERSISKEQIKALKAPVKATCKENSRPVQPLNGRQVELFDDKCFEFFNMFLFFFFSLFLLHKKVSMFNHKISVGWAATWSSTLEKNKQLNPLKYDFESIVFSHTLRKIISSYNLCTIEFLELLVVNSLTRFLRLFCDFVAKLWRIFWNNFV</sequence>
<dbReference type="AlphaFoldDB" id="A0A7J7HPU9"/>
<evidence type="ECO:0000313" key="10">
    <source>
        <dbReference type="Proteomes" id="UP000593564"/>
    </source>
</evidence>
<feature type="domain" description="Alpha-carbonic anhydrase" evidence="8">
    <location>
        <begin position="313"/>
        <end position="547"/>
    </location>
</feature>
<reference evidence="9 10" key="2">
    <citation type="submission" date="2020-07" db="EMBL/GenBank/DDBJ databases">
        <title>Genome assembly of wild tea tree DASZ reveals pedigree and selection history of tea varieties.</title>
        <authorList>
            <person name="Zhang W."/>
        </authorList>
    </citation>
    <scope>NUCLEOTIDE SEQUENCE [LARGE SCALE GENOMIC DNA]</scope>
    <source>
        <strain evidence="10">cv. G240</strain>
        <tissue evidence="9">Leaf</tissue>
    </source>
</reference>
<comment type="catalytic activity">
    <reaction evidence="6">
        <text>hydrogencarbonate + H(+) = CO2 + H2O</text>
        <dbReference type="Rhea" id="RHEA:10748"/>
        <dbReference type="ChEBI" id="CHEBI:15377"/>
        <dbReference type="ChEBI" id="CHEBI:15378"/>
        <dbReference type="ChEBI" id="CHEBI:16526"/>
        <dbReference type="ChEBI" id="CHEBI:17544"/>
        <dbReference type="EC" id="4.2.1.1"/>
    </reaction>
</comment>
<dbReference type="Gene3D" id="3.10.200.10">
    <property type="entry name" value="Alpha carbonic anhydrase"/>
    <property type="match status" value="2"/>
</dbReference>
<evidence type="ECO:0000256" key="6">
    <source>
        <dbReference type="RuleBase" id="RU367011"/>
    </source>
</evidence>
<feature type="chain" id="PRO_5029932500" description="Carbonic anhydrase" evidence="6">
    <location>
        <begin position="22"/>
        <end position="658"/>
    </location>
</feature>
<evidence type="ECO:0000256" key="3">
    <source>
        <dbReference type="ARBA" id="ARBA00022723"/>
    </source>
</evidence>
<name>A0A7J7HPU9_CAMSI</name>
<feature type="signal peptide" evidence="6">
    <location>
        <begin position="1"/>
        <end position="21"/>
    </location>
</feature>
<organism evidence="9 10">
    <name type="scientific">Camellia sinensis</name>
    <name type="common">Tea plant</name>
    <name type="synonym">Thea sinensis</name>
    <dbReference type="NCBI Taxonomy" id="4442"/>
    <lineage>
        <taxon>Eukaryota</taxon>
        <taxon>Viridiplantae</taxon>
        <taxon>Streptophyta</taxon>
        <taxon>Embryophyta</taxon>
        <taxon>Tracheophyta</taxon>
        <taxon>Spermatophyta</taxon>
        <taxon>Magnoliopsida</taxon>
        <taxon>eudicotyledons</taxon>
        <taxon>Gunneridae</taxon>
        <taxon>Pentapetalae</taxon>
        <taxon>asterids</taxon>
        <taxon>Ericales</taxon>
        <taxon>Theaceae</taxon>
        <taxon>Camellia</taxon>
    </lineage>
</organism>
<protein>
    <recommendedName>
        <fullName evidence="2 6">Carbonic anhydrase</fullName>
        <ecNumber evidence="2 6">4.2.1.1</ecNumber>
    </recommendedName>
</protein>
<comment type="caution">
    <text evidence="9">The sequence shown here is derived from an EMBL/GenBank/DDBJ whole genome shotgun (WGS) entry which is preliminary data.</text>
</comment>
<evidence type="ECO:0000256" key="5">
    <source>
        <dbReference type="ARBA" id="ARBA00023239"/>
    </source>
</evidence>
<evidence type="ECO:0000256" key="2">
    <source>
        <dbReference type="ARBA" id="ARBA00012925"/>
    </source>
</evidence>